<feature type="region of interest" description="Disordered" evidence="5">
    <location>
        <begin position="977"/>
        <end position="1004"/>
    </location>
</feature>
<evidence type="ECO:0000313" key="10">
    <source>
        <dbReference type="RefSeq" id="XP_033346318.1"/>
    </source>
</evidence>
<dbReference type="InterPro" id="IPR058842">
    <property type="entry name" value="DCST1_C"/>
</dbReference>
<feature type="compositionally biased region" description="Basic and acidic residues" evidence="5">
    <location>
        <begin position="1486"/>
        <end position="1506"/>
    </location>
</feature>
<feature type="transmembrane region" description="Helical" evidence="6">
    <location>
        <begin position="475"/>
        <end position="499"/>
    </location>
</feature>
<dbReference type="Pfam" id="PF26037">
    <property type="entry name" value="zf-RING_DCST1_C"/>
    <property type="match status" value="1"/>
</dbReference>
<feature type="compositionally biased region" description="Polar residues" evidence="5">
    <location>
        <begin position="901"/>
        <end position="910"/>
    </location>
</feature>
<feature type="transmembrane region" description="Helical" evidence="6">
    <location>
        <begin position="121"/>
        <end position="150"/>
    </location>
</feature>
<dbReference type="InterPro" id="IPR051856">
    <property type="entry name" value="CSR-E3_Ligase_Protein"/>
</dbReference>
<dbReference type="RefSeq" id="XP_033346318.1">
    <property type="nucleotide sequence ID" value="XM_033490427.1"/>
</dbReference>
<feature type="domain" description="Dendritic cell-specific transmembrane protein-like" evidence="7">
    <location>
        <begin position="420"/>
        <end position="609"/>
    </location>
</feature>
<keyword evidence="2 6" id="KW-0812">Transmembrane</keyword>
<evidence type="ECO:0000256" key="5">
    <source>
        <dbReference type="SAM" id="MobiDB-lite"/>
    </source>
</evidence>
<evidence type="ECO:0000313" key="9">
    <source>
        <dbReference type="Proteomes" id="UP000504631"/>
    </source>
</evidence>
<feature type="transmembrane region" description="Helical" evidence="6">
    <location>
        <begin position="93"/>
        <end position="115"/>
    </location>
</feature>
<evidence type="ECO:0000259" key="8">
    <source>
        <dbReference type="Pfam" id="PF26037"/>
    </source>
</evidence>
<feature type="transmembrane region" description="Helical" evidence="6">
    <location>
        <begin position="565"/>
        <end position="586"/>
    </location>
</feature>
<reference evidence="10" key="1">
    <citation type="submission" date="2025-08" db="UniProtKB">
        <authorList>
            <consortium name="RefSeq"/>
        </authorList>
    </citation>
    <scope>IDENTIFICATION</scope>
    <source>
        <tissue evidence="10">Muscle</tissue>
    </source>
</reference>
<proteinExistence type="predicted"/>
<feature type="compositionally biased region" description="Acidic residues" evidence="5">
    <location>
        <begin position="773"/>
        <end position="808"/>
    </location>
</feature>
<feature type="region of interest" description="Disordered" evidence="5">
    <location>
        <begin position="1732"/>
        <end position="1753"/>
    </location>
</feature>
<dbReference type="Proteomes" id="UP000504631">
    <property type="component" value="Unplaced"/>
</dbReference>
<evidence type="ECO:0000256" key="4">
    <source>
        <dbReference type="ARBA" id="ARBA00023136"/>
    </source>
</evidence>
<feature type="transmembrane region" description="Helical" evidence="6">
    <location>
        <begin position="385"/>
        <end position="408"/>
    </location>
</feature>
<gene>
    <name evidence="10" type="primary">LOC117231725</name>
</gene>
<protein>
    <submittedName>
        <fullName evidence="10">Uncharacterized protein LOC117231725</fullName>
    </submittedName>
</protein>
<feature type="region of interest" description="Disordered" evidence="5">
    <location>
        <begin position="1077"/>
        <end position="1137"/>
    </location>
</feature>
<feature type="region of interest" description="Disordered" evidence="5">
    <location>
        <begin position="1569"/>
        <end position="1609"/>
    </location>
</feature>
<feature type="compositionally biased region" description="Basic and acidic residues" evidence="5">
    <location>
        <begin position="857"/>
        <end position="896"/>
    </location>
</feature>
<sequence>MAFFQLVLKANKLEKLRQSYEDEKLASIEISKGIVKPVYTLKQQIRRRKIWFKKKVTHLLDKIFAILRDSWIHKKIVVIRTDGTLENYIAKSFAGFVGGIFLTYIFFIFFVFQLHFKLSSATFLCTIIGIILTLGLAFSFQVRCVVFLLLPQFFSKRGRQALMAYAFILALTGPVKNTMHNTGVLSESLACAQEQLKEAVKTVIDLAKQPFYALREAISKVIKTIKVVVKKIKQTLIAIKRVVLSILRVITAVFEWLGSIISICNKKLGTPFDRCQSVFEGAVADCKAKLGPIFGLVCNVTYVVSSLCYIVKPLDFICMLVSYIADSVVGVVRSKIKKFTMHMKAMFYVKVKFSHSFHFETNQSRTIQDVSTSITTEIRSRTDKLFGFFDFMNFITSFFMFFIILRVLRYRYKWLTSERFDNRYITDDLRTIDLIRTRQDKETVLPLNRRERNKYVPLSSVILIKSERTKLSKSIIFLSLATVKLITYMLIDYCLYWVLNTIQLYGRFQSKVERPNMVTIHVSGDGYLADLYKSIVKAFTPHGQGTEIDTMLCLPDPVTPDFDKYTQILVLIFLCWLMAFFEPYGLRMRQVVMCQYYPERAKQRAAWLYNYIIRSRGNFLKFARRQLRRKFGLTEGEKIEKVTLKEKLWATFPLLNIFFPSKQKACLLCGTVERDEDPYVKCPTPGCIGLYCTQCFADLQNLCTICRSPMDYGDLSDMSEEKDSSEDQFEISRRALLKPELKLEGKMMGEEYEAMLGEEYETEEEEMLDKEYGAEDEEMSGEEYEVEDEETMGEEYETEDEEMLGEEYGDGKILDTEYEGEEILGEKYENGRVIGGEEEEEEEERAMKMIAKKEGKIEDKEEVKVKNEKEENKLRAEQAEKMERDVGEQTDDKSLEDLDQSTEYSYTYQDESPEEVEIEKTRKRFKDVEAQKIRDDVTIQIFNQPFVKESISGSESPTSGFVVRARRKVRAKLKKRPFAEVRDSDSSSSIADTESWPSEDVDEEEVIHIEIDGDSEELLPKDRRKLGRINRIVDAVARIPWLGKGENDEKTRKGLQRKRPSLMNKIVSMLHRKQSIPIRSYKKVGRTKDSSPSSSSSSDDENENLLKVQDRDTDSPSHLARRRSRKTTTEDTSDETLTRRLSYEKNFQTKPLPRHLESAVKDTSYFEVDETKDSRIRKYVRQVEDINKPSDIKVPTGLKYRDTWSTTENDELDLCSCTSEITFETTADKDIYSLGMSTISEQTNRVSQTVSKGKTDYTKVTEPWIKQKYTKDDFSEYKDSKDLEQENTELEENRKIKSITTKKIKDRIEPSEEIATIYSDTDNTSLYDPTADLKLYGVGHKSRNRQATMEEAAGSKMQYSEVKPTISEGKLLEIDTGNKNTFFDKLIRKTKFDKTTDLSDKNKSIQTKLHKHDRRDNHIEKDTNIADARKFGELSRELNKESRRQKEKHRRRSKRRKGSGSEKSTLTDDEEIYPELKSRSKKSRRFVPETAEKGSEAEELKPHENEYFAGESPSRSYGPDICKNCASDHPEMAKRKFEMPMVKRYLPMYQSPGLIEELKRHDRMRLIQEREIRRRRSGSSHRSSDAEDRKVDRSPAPDSSFKPKEKDGRLAYQELQAYKNVLREFQTRAGRQEVRKKPRNRIPLICLSEKADKSKEVEQLYPRERQARQKPNVMKKFAHKMVAPFKPPKYKKHKCKTHRGDVKFEEMEIMYDCLCDAQVLSEASSTCSCVKKTHKSGTLTSADETSDNNESIE</sequence>
<feature type="region of interest" description="Disordered" evidence="5">
    <location>
        <begin position="773"/>
        <end position="811"/>
    </location>
</feature>
<evidence type="ECO:0000256" key="6">
    <source>
        <dbReference type="SAM" id="Phobius"/>
    </source>
</evidence>
<feature type="region of interest" description="Disordered" evidence="5">
    <location>
        <begin position="823"/>
        <end position="843"/>
    </location>
</feature>
<dbReference type="InterPro" id="IPR012858">
    <property type="entry name" value="DC_STAMP-like"/>
</dbReference>
<dbReference type="Pfam" id="PF07782">
    <property type="entry name" value="DC_STAMP"/>
    <property type="match status" value="1"/>
</dbReference>
<feature type="compositionally biased region" description="Acidic residues" evidence="5">
    <location>
        <begin position="1744"/>
        <end position="1753"/>
    </location>
</feature>
<dbReference type="GO" id="GO:0016020">
    <property type="term" value="C:membrane"/>
    <property type="evidence" value="ECO:0007669"/>
    <property type="project" value="UniProtKB-SubCell"/>
</dbReference>
<dbReference type="GeneID" id="117231725"/>
<feature type="region of interest" description="Disordered" evidence="5">
    <location>
        <begin position="857"/>
        <end position="919"/>
    </location>
</feature>
<dbReference type="PANTHER" id="PTHR21041">
    <property type="entry name" value="DENDRITIC CELL-SPECIFIC TRANSMEMBRANE PROTEIN"/>
    <property type="match status" value="1"/>
</dbReference>
<keyword evidence="4 6" id="KW-0472">Membrane</keyword>
<evidence type="ECO:0000256" key="3">
    <source>
        <dbReference type="ARBA" id="ARBA00022989"/>
    </source>
</evidence>
<feature type="compositionally biased region" description="Basic and acidic residues" evidence="5">
    <location>
        <begin position="1582"/>
        <end position="1609"/>
    </location>
</feature>
<feature type="compositionally biased region" description="Basic and acidic residues" evidence="5">
    <location>
        <begin position="1414"/>
        <end position="1444"/>
    </location>
</feature>
<keyword evidence="9" id="KW-1185">Reference proteome</keyword>
<feature type="domain" description="E3 ubiquitin-protein ligase DCST1-like C-terminal" evidence="8">
    <location>
        <begin position="664"/>
        <end position="709"/>
    </location>
</feature>
<keyword evidence="3 6" id="KW-1133">Transmembrane helix</keyword>
<comment type="subcellular location">
    <subcellularLocation>
        <location evidence="1">Membrane</location>
        <topology evidence="1">Multi-pass membrane protein</topology>
    </subcellularLocation>
</comment>
<feature type="compositionally biased region" description="Basic residues" evidence="5">
    <location>
        <begin position="1445"/>
        <end position="1458"/>
    </location>
</feature>
<evidence type="ECO:0000256" key="2">
    <source>
        <dbReference type="ARBA" id="ARBA00022692"/>
    </source>
</evidence>
<dbReference type="Pfam" id="PF26039">
    <property type="entry name" value="Dcst2"/>
    <property type="match status" value="1"/>
</dbReference>
<dbReference type="PANTHER" id="PTHR21041:SF9">
    <property type="entry name" value="DENDRITIC CELL-SPECIFIC TRANSMEMBRANE PROTEIN-LIKE DOMAIN-CONTAINING PROTEIN"/>
    <property type="match status" value="1"/>
</dbReference>
<feature type="region of interest" description="Disordered" evidence="5">
    <location>
        <begin position="1394"/>
        <end position="1518"/>
    </location>
</feature>
<evidence type="ECO:0000256" key="1">
    <source>
        <dbReference type="ARBA" id="ARBA00004141"/>
    </source>
</evidence>
<dbReference type="KEGG" id="bvk:117231725"/>
<accession>A0A6J3JZM3</accession>
<name>A0A6J3JZM3_9HYME</name>
<organism evidence="9 10">
    <name type="scientific">Bombus vosnesenskii</name>
    <dbReference type="NCBI Taxonomy" id="207650"/>
    <lineage>
        <taxon>Eukaryota</taxon>
        <taxon>Metazoa</taxon>
        <taxon>Ecdysozoa</taxon>
        <taxon>Arthropoda</taxon>
        <taxon>Hexapoda</taxon>
        <taxon>Insecta</taxon>
        <taxon>Pterygota</taxon>
        <taxon>Neoptera</taxon>
        <taxon>Endopterygota</taxon>
        <taxon>Hymenoptera</taxon>
        <taxon>Apocrita</taxon>
        <taxon>Aculeata</taxon>
        <taxon>Apoidea</taxon>
        <taxon>Anthophila</taxon>
        <taxon>Apidae</taxon>
        <taxon>Bombus</taxon>
        <taxon>Pyrobombus</taxon>
    </lineage>
</organism>
<feature type="compositionally biased region" description="Basic and acidic residues" evidence="5">
    <location>
        <begin position="1394"/>
        <end position="1403"/>
    </location>
</feature>
<evidence type="ECO:0000259" key="7">
    <source>
        <dbReference type="Pfam" id="PF07782"/>
    </source>
</evidence>